<dbReference type="EMBL" id="AE008691">
    <property type="protein sequence ID" value="AAM25773.1"/>
    <property type="molecule type" value="Genomic_DNA"/>
</dbReference>
<keyword evidence="2" id="KW-1185">Reference proteome</keyword>
<dbReference type="HOGENOM" id="CLU_188210_0_0_9"/>
<dbReference type="AlphaFoldDB" id="Q8R6X9"/>
<accession>Q8R6X9</accession>
<evidence type="ECO:0000313" key="2">
    <source>
        <dbReference type="Proteomes" id="UP000000555"/>
    </source>
</evidence>
<protein>
    <submittedName>
        <fullName evidence="1">Uncharacterized protein</fullName>
    </submittedName>
</protein>
<reference evidence="1 2" key="1">
    <citation type="journal article" date="2002" name="Genome Res.">
        <title>A complete sequence of the T. tengcongensis genome.</title>
        <authorList>
            <person name="Bao Q."/>
            <person name="Tian Y."/>
            <person name="Li W."/>
            <person name="Xu Z."/>
            <person name="Xuan Z."/>
            <person name="Hu S."/>
            <person name="Dong W."/>
            <person name="Yang J."/>
            <person name="Chen Y."/>
            <person name="Xue Y."/>
            <person name="Xu Y."/>
            <person name="Lai X."/>
            <person name="Huang L."/>
            <person name="Dong X."/>
            <person name="Ma Y."/>
            <person name="Ling L."/>
            <person name="Tan H."/>
            <person name="Chen R."/>
            <person name="Wang J."/>
            <person name="Yu J."/>
            <person name="Yang H."/>
        </authorList>
    </citation>
    <scope>NUCLEOTIDE SEQUENCE [LARGE SCALE GENOMIC DNA]</scope>
    <source>
        <strain evidence="2">DSM 15242 / JCM 11007 / NBRC 100824 / MB4</strain>
    </source>
</reference>
<evidence type="ECO:0000313" key="1">
    <source>
        <dbReference type="EMBL" id="AAM25773.1"/>
    </source>
</evidence>
<dbReference type="Proteomes" id="UP000000555">
    <property type="component" value="Chromosome"/>
</dbReference>
<sequence length="90" mass="10232">MKRLISLALQYGISAFLAYLRGIETTGSMTAVLVASAFLAYLRGIETRKVEEIRKGWSRFLAYLRGIETLKCNFSDMSQFSKVFSLPKRD</sequence>
<name>Q8R6X9_CALS4</name>
<gene>
    <name evidence="1" type="ordered locus">TTE2654</name>
</gene>
<dbReference type="KEGG" id="tte:TTE2654"/>
<proteinExistence type="predicted"/>
<organism evidence="1 2">
    <name type="scientific">Caldanaerobacter subterraneus subsp. tengcongensis (strain DSM 15242 / JCM 11007 / NBRC 100824 / MB4)</name>
    <name type="common">Thermoanaerobacter tengcongensis</name>
    <dbReference type="NCBI Taxonomy" id="273068"/>
    <lineage>
        <taxon>Bacteria</taxon>
        <taxon>Bacillati</taxon>
        <taxon>Bacillota</taxon>
        <taxon>Clostridia</taxon>
        <taxon>Thermoanaerobacterales</taxon>
        <taxon>Thermoanaerobacteraceae</taxon>
        <taxon>Caldanaerobacter</taxon>
    </lineage>
</organism>